<proteinExistence type="predicted"/>
<dbReference type="Proteomes" id="UP000265520">
    <property type="component" value="Unassembled WGS sequence"/>
</dbReference>
<keyword evidence="2" id="KW-1185">Reference proteome</keyword>
<feature type="non-terminal residue" evidence="1">
    <location>
        <position position="1"/>
    </location>
</feature>
<organism evidence="1 2">
    <name type="scientific">Trifolium medium</name>
    <dbReference type="NCBI Taxonomy" id="97028"/>
    <lineage>
        <taxon>Eukaryota</taxon>
        <taxon>Viridiplantae</taxon>
        <taxon>Streptophyta</taxon>
        <taxon>Embryophyta</taxon>
        <taxon>Tracheophyta</taxon>
        <taxon>Spermatophyta</taxon>
        <taxon>Magnoliopsida</taxon>
        <taxon>eudicotyledons</taxon>
        <taxon>Gunneridae</taxon>
        <taxon>Pentapetalae</taxon>
        <taxon>rosids</taxon>
        <taxon>fabids</taxon>
        <taxon>Fabales</taxon>
        <taxon>Fabaceae</taxon>
        <taxon>Papilionoideae</taxon>
        <taxon>50 kb inversion clade</taxon>
        <taxon>NPAAA clade</taxon>
        <taxon>Hologalegina</taxon>
        <taxon>IRL clade</taxon>
        <taxon>Trifolieae</taxon>
        <taxon>Trifolium</taxon>
    </lineage>
</organism>
<evidence type="ECO:0000313" key="1">
    <source>
        <dbReference type="EMBL" id="MCI49109.1"/>
    </source>
</evidence>
<protein>
    <submittedName>
        <fullName evidence="1">Uncharacterized protein</fullName>
    </submittedName>
</protein>
<reference evidence="1 2" key="1">
    <citation type="journal article" date="2018" name="Front. Plant Sci.">
        <title>Red Clover (Trifolium pratense) and Zigzag Clover (T. medium) - A Picture of Genomic Similarities and Differences.</title>
        <authorList>
            <person name="Dluhosova J."/>
            <person name="Istvanek J."/>
            <person name="Nedelnik J."/>
            <person name="Repkova J."/>
        </authorList>
    </citation>
    <scope>NUCLEOTIDE SEQUENCE [LARGE SCALE GENOMIC DNA]</scope>
    <source>
        <strain evidence="2">cv. 10/8</strain>
        <tissue evidence="1">Leaf</tissue>
    </source>
</reference>
<dbReference type="EMBL" id="LXQA010396101">
    <property type="protein sequence ID" value="MCI49109.1"/>
    <property type="molecule type" value="Genomic_DNA"/>
</dbReference>
<name>A0A392SKC5_9FABA</name>
<dbReference type="AlphaFoldDB" id="A0A392SKC5"/>
<comment type="caution">
    <text evidence="1">The sequence shown here is derived from an EMBL/GenBank/DDBJ whole genome shotgun (WGS) entry which is preliminary data.</text>
</comment>
<evidence type="ECO:0000313" key="2">
    <source>
        <dbReference type="Proteomes" id="UP000265520"/>
    </source>
</evidence>
<accession>A0A392SKC5</accession>
<sequence>GMVSTVKLSLTCISSDAITCDGSAIYFLNWDTWNTSCKFDNDDGKAIR</sequence>